<dbReference type="Gene3D" id="3.30.60.220">
    <property type="match status" value="1"/>
</dbReference>
<name>A0AAN0IHK4_AMPQE</name>
<feature type="domain" description="Helicase ATP-binding" evidence="8">
    <location>
        <begin position="138"/>
        <end position="312"/>
    </location>
</feature>
<dbReference type="CDD" id="cd23022">
    <property type="entry name" value="zf-HIT_DDX59"/>
    <property type="match status" value="1"/>
</dbReference>
<dbReference type="PROSITE" id="PS51195">
    <property type="entry name" value="Q_MOTIF"/>
    <property type="match status" value="1"/>
</dbReference>
<dbReference type="GO" id="GO:0005524">
    <property type="term" value="F:ATP binding"/>
    <property type="evidence" value="ECO:0007669"/>
    <property type="project" value="UniProtKB-KW"/>
</dbReference>
<dbReference type="EC" id="3.6.4.13" evidence="1"/>
<dbReference type="PROSITE" id="PS51192">
    <property type="entry name" value="HELICASE_ATP_BIND_1"/>
    <property type="match status" value="1"/>
</dbReference>
<protein>
    <recommendedName>
        <fullName evidence="1">RNA helicase</fullName>
        <ecNumber evidence="1">3.6.4.13</ecNumber>
    </recommendedName>
</protein>
<reference evidence="12" key="1">
    <citation type="journal article" date="2010" name="Nature">
        <title>The Amphimedon queenslandica genome and the evolution of animal complexity.</title>
        <authorList>
            <person name="Srivastava M."/>
            <person name="Simakov O."/>
            <person name="Chapman J."/>
            <person name="Fahey B."/>
            <person name="Gauthier M.E."/>
            <person name="Mitros T."/>
            <person name="Richards G.S."/>
            <person name="Conaco C."/>
            <person name="Dacre M."/>
            <person name="Hellsten U."/>
            <person name="Larroux C."/>
            <person name="Putnam N.H."/>
            <person name="Stanke M."/>
            <person name="Adamska M."/>
            <person name="Darling A."/>
            <person name="Degnan S.M."/>
            <person name="Oakley T.H."/>
            <person name="Plachetzki D.C."/>
            <person name="Zhai Y."/>
            <person name="Adamski M."/>
            <person name="Calcino A."/>
            <person name="Cummins S.F."/>
            <person name="Goodstein D.M."/>
            <person name="Harris C."/>
            <person name="Jackson D.J."/>
            <person name="Leys S.P."/>
            <person name="Shu S."/>
            <person name="Woodcroft B.J."/>
            <person name="Vervoort M."/>
            <person name="Kosik K.S."/>
            <person name="Manning G."/>
            <person name="Degnan B.M."/>
            <person name="Rokhsar D.S."/>
        </authorList>
    </citation>
    <scope>NUCLEOTIDE SEQUENCE [LARGE SCALE GENOMIC DNA]</scope>
</reference>
<feature type="domain" description="DEAD-box RNA helicase Q" evidence="10">
    <location>
        <begin position="107"/>
        <end position="135"/>
    </location>
</feature>
<keyword evidence="12" id="KW-1185">Reference proteome</keyword>
<evidence type="ECO:0000256" key="7">
    <source>
        <dbReference type="SAM" id="MobiDB-lite"/>
    </source>
</evidence>
<dbReference type="SUPFAM" id="SSF52540">
    <property type="entry name" value="P-loop containing nucleoside triphosphate hydrolases"/>
    <property type="match status" value="2"/>
</dbReference>
<dbReference type="GO" id="GO:0003724">
    <property type="term" value="F:RNA helicase activity"/>
    <property type="evidence" value="ECO:0007669"/>
    <property type="project" value="UniProtKB-EC"/>
</dbReference>
<dbReference type="GeneID" id="100636342"/>
<feature type="region of interest" description="Disordered" evidence="7">
    <location>
        <begin position="498"/>
        <end position="520"/>
    </location>
</feature>
<evidence type="ECO:0000256" key="2">
    <source>
        <dbReference type="ARBA" id="ARBA00022741"/>
    </source>
</evidence>
<dbReference type="RefSeq" id="XP_003389551.1">
    <property type="nucleotide sequence ID" value="XM_003389503.2"/>
</dbReference>
<feature type="domain" description="Helicase C-terminal" evidence="9">
    <location>
        <begin position="323"/>
        <end position="500"/>
    </location>
</feature>
<evidence type="ECO:0000256" key="1">
    <source>
        <dbReference type="ARBA" id="ARBA00012552"/>
    </source>
</evidence>
<dbReference type="AlphaFoldDB" id="A0AAN0IHK4"/>
<dbReference type="GO" id="GO:0016787">
    <property type="term" value="F:hydrolase activity"/>
    <property type="evidence" value="ECO:0007669"/>
    <property type="project" value="UniProtKB-KW"/>
</dbReference>
<organism evidence="11 12">
    <name type="scientific">Amphimedon queenslandica</name>
    <name type="common">Sponge</name>
    <dbReference type="NCBI Taxonomy" id="400682"/>
    <lineage>
        <taxon>Eukaryota</taxon>
        <taxon>Metazoa</taxon>
        <taxon>Porifera</taxon>
        <taxon>Demospongiae</taxon>
        <taxon>Heteroscleromorpha</taxon>
        <taxon>Haplosclerida</taxon>
        <taxon>Niphatidae</taxon>
        <taxon>Amphimedon</taxon>
    </lineage>
</organism>
<dbReference type="Gene3D" id="3.40.50.300">
    <property type="entry name" value="P-loop containing nucleotide triphosphate hydrolases"/>
    <property type="match status" value="2"/>
</dbReference>
<dbReference type="InterPro" id="IPR001650">
    <property type="entry name" value="Helicase_C-like"/>
</dbReference>
<evidence type="ECO:0000259" key="10">
    <source>
        <dbReference type="PROSITE" id="PS51195"/>
    </source>
</evidence>
<keyword evidence="2" id="KW-0547">Nucleotide-binding</keyword>
<dbReference type="InterPro" id="IPR044742">
    <property type="entry name" value="DEAD/DEAH_RhlB"/>
</dbReference>
<evidence type="ECO:0000256" key="6">
    <source>
        <dbReference type="PROSITE-ProRule" id="PRU00552"/>
    </source>
</evidence>
<keyword evidence="4" id="KW-0347">Helicase</keyword>
<evidence type="ECO:0000256" key="5">
    <source>
        <dbReference type="ARBA" id="ARBA00022840"/>
    </source>
</evidence>
<dbReference type="PANTHER" id="PTHR47959">
    <property type="entry name" value="ATP-DEPENDENT RNA HELICASE RHLE-RELATED"/>
    <property type="match status" value="1"/>
</dbReference>
<dbReference type="Pfam" id="PF00270">
    <property type="entry name" value="DEAD"/>
    <property type="match status" value="1"/>
</dbReference>
<evidence type="ECO:0000256" key="3">
    <source>
        <dbReference type="ARBA" id="ARBA00022801"/>
    </source>
</evidence>
<dbReference type="KEGG" id="aqu:100636342"/>
<sequence>MASSNEEDEVPVIQHSREQRWPLEGEPVCIVCSRYGEYVLDETDEDVCSIECKTVRLEILKKSQSPLAEKKEIIKSTDDGMSPEQLEAFYKMMQLEVRGSNVPGPITDWSQLPLDPQLRSNLHSSGFNTVTPVQTLIVPAILKKRDLLVCSATGSGKTLSFLLPLVQLMSLLPADPVVLVLSPTRELCQQIEEQAKLLMKGIPGMRTALLIGGVPIANQLHRLKSNVKLLIATPARLLDILTNHGKSLCLSSSLQVLVVDEVDSLYQMGFEEQLQSISKHLPSKKQSLFFSATIPPKIETLATETLHNPLFITVGTPNTSSVNVRHIVLWVEEEAKKKHLFTFLKDKDTFCPPVIIFVNSRKGTLLLAEAIDKACDVAAIALHGEMEQERRSAILSGFLAGKYEAVVATGVLARGLDLHNVKQIFIFDAPSTIDEFIHQVGRSSRLGSKGWAITFINNTDKTFVTTGVALGIFTGLVDLLEPLGVDLPAQLLHHRQNEVEKRRRKRMLQDKTPKVNYHKK</sequence>
<evidence type="ECO:0000313" key="11">
    <source>
        <dbReference type="EnsemblMetazoa" id="XP_003389551.1"/>
    </source>
</evidence>
<dbReference type="InterPro" id="IPR027417">
    <property type="entry name" value="P-loop_NTPase"/>
</dbReference>
<evidence type="ECO:0000256" key="4">
    <source>
        <dbReference type="ARBA" id="ARBA00022806"/>
    </source>
</evidence>
<dbReference type="EnsemblMetazoa" id="XM_003389503.2">
    <property type="protein sequence ID" value="XP_003389551.1"/>
    <property type="gene ID" value="LOC100636342"/>
</dbReference>
<dbReference type="Proteomes" id="UP000007879">
    <property type="component" value="Unassembled WGS sequence"/>
</dbReference>
<dbReference type="GO" id="GO:0005829">
    <property type="term" value="C:cytosol"/>
    <property type="evidence" value="ECO:0007669"/>
    <property type="project" value="TreeGrafter"/>
</dbReference>
<dbReference type="PROSITE" id="PS51194">
    <property type="entry name" value="HELICASE_CTER"/>
    <property type="match status" value="1"/>
</dbReference>
<dbReference type="SMART" id="SM00490">
    <property type="entry name" value="HELICc"/>
    <property type="match status" value="1"/>
</dbReference>
<evidence type="ECO:0000313" key="12">
    <source>
        <dbReference type="Proteomes" id="UP000007879"/>
    </source>
</evidence>
<feature type="short sequence motif" description="Q motif" evidence="6">
    <location>
        <begin position="107"/>
        <end position="135"/>
    </location>
</feature>
<dbReference type="InterPro" id="IPR014014">
    <property type="entry name" value="RNA_helicase_DEAD_Q_motif"/>
</dbReference>
<evidence type="ECO:0000259" key="9">
    <source>
        <dbReference type="PROSITE" id="PS51194"/>
    </source>
</evidence>
<dbReference type="SMART" id="SM00487">
    <property type="entry name" value="DEXDc"/>
    <property type="match status" value="1"/>
</dbReference>
<dbReference type="GO" id="GO:0003676">
    <property type="term" value="F:nucleic acid binding"/>
    <property type="evidence" value="ECO:0007669"/>
    <property type="project" value="InterPro"/>
</dbReference>
<dbReference type="Pfam" id="PF00271">
    <property type="entry name" value="Helicase_C"/>
    <property type="match status" value="1"/>
</dbReference>
<evidence type="ECO:0000259" key="8">
    <source>
        <dbReference type="PROSITE" id="PS51192"/>
    </source>
</evidence>
<dbReference type="CDD" id="cd18787">
    <property type="entry name" value="SF2_C_DEAD"/>
    <property type="match status" value="1"/>
</dbReference>
<dbReference type="CDD" id="cd00268">
    <property type="entry name" value="DEADc"/>
    <property type="match status" value="1"/>
</dbReference>
<keyword evidence="3" id="KW-0378">Hydrolase</keyword>
<dbReference type="PANTHER" id="PTHR47959:SF1">
    <property type="entry name" value="ATP-DEPENDENT RNA HELICASE DBPA"/>
    <property type="match status" value="1"/>
</dbReference>
<dbReference type="InterPro" id="IPR014001">
    <property type="entry name" value="Helicase_ATP-bd"/>
</dbReference>
<keyword evidence="5" id="KW-0067">ATP-binding</keyword>
<feature type="compositionally biased region" description="Basic and acidic residues" evidence="7">
    <location>
        <begin position="498"/>
        <end position="513"/>
    </location>
</feature>
<reference evidence="11" key="2">
    <citation type="submission" date="2024-06" db="UniProtKB">
        <authorList>
            <consortium name="EnsemblMetazoa"/>
        </authorList>
    </citation>
    <scope>IDENTIFICATION</scope>
</reference>
<accession>A0AAN0IHK4</accession>
<dbReference type="InterPro" id="IPR011545">
    <property type="entry name" value="DEAD/DEAH_box_helicase_dom"/>
</dbReference>
<dbReference type="InterPro" id="IPR050079">
    <property type="entry name" value="DEAD_box_RNA_helicase"/>
</dbReference>
<proteinExistence type="predicted"/>